<gene>
    <name evidence="3" type="primary">zgc:109913</name>
</gene>
<dbReference type="Proteomes" id="UP000694546">
    <property type="component" value="Chromosome 13"/>
</dbReference>
<accession>A0A8C4ZQ46</accession>
<dbReference type="GeneTree" id="ENSGT00940000153725"/>
<dbReference type="Ensembl" id="ENSGMOT00000020047.2">
    <property type="protein sequence ID" value="ENSGMOP00000019570.2"/>
    <property type="gene ID" value="ENSGMOG00000018184.2"/>
</dbReference>
<keyword evidence="4" id="KW-1185">Reference proteome</keyword>
<dbReference type="AlphaFoldDB" id="A0A8C4ZQ46"/>
<sequence>MSRWRRSVDELQVRRRQLGECERGQEALSRVTSCFQQLSSALGSSCDGSFLREEMEESRVLAYKICCGLSRRLVGLLAEGDPSSPSPGERESAERIWVLFLSALEHFLLDLQKASSLIGRFPLTQRCDRRALVNTGSSDTMAGVAACAASVQTPWITVEEEPSPGLTNHITGLEDLLQDMQLKVSVPFWSVEATQQAWAEAADLMEDSVEDLMELEVVSNDNKMNSCCPSCCRLGCLLYLLN</sequence>
<protein>
    <submittedName>
        <fullName evidence="3">Zgc:109913</fullName>
    </submittedName>
</protein>
<name>A0A8C4ZQ46_GADMO</name>
<evidence type="ECO:0000256" key="2">
    <source>
        <dbReference type="ARBA" id="ARBA00022700"/>
    </source>
</evidence>
<evidence type="ECO:0000313" key="3">
    <source>
        <dbReference type="Ensembl" id="ENSGMOP00000019570.2"/>
    </source>
</evidence>
<reference evidence="3" key="2">
    <citation type="submission" date="2025-09" db="UniProtKB">
        <authorList>
            <consortium name="Ensembl"/>
        </authorList>
    </citation>
    <scope>IDENTIFICATION</scope>
</reference>
<dbReference type="GO" id="GO:0009968">
    <property type="term" value="P:negative regulation of signal transduction"/>
    <property type="evidence" value="ECO:0007669"/>
    <property type="project" value="UniProtKB-KW"/>
</dbReference>
<evidence type="ECO:0000313" key="4">
    <source>
        <dbReference type="Proteomes" id="UP000694546"/>
    </source>
</evidence>
<dbReference type="OMA" id="ICTGLHR"/>
<dbReference type="InterPro" id="IPR026512">
    <property type="entry name" value="RGS7BP/RGS9BP"/>
</dbReference>
<keyword evidence="2" id="KW-0734">Signal transduction inhibitor</keyword>
<organism evidence="3 4">
    <name type="scientific">Gadus morhua</name>
    <name type="common">Atlantic cod</name>
    <dbReference type="NCBI Taxonomy" id="8049"/>
    <lineage>
        <taxon>Eukaryota</taxon>
        <taxon>Metazoa</taxon>
        <taxon>Chordata</taxon>
        <taxon>Craniata</taxon>
        <taxon>Vertebrata</taxon>
        <taxon>Euteleostomi</taxon>
        <taxon>Actinopterygii</taxon>
        <taxon>Neopterygii</taxon>
        <taxon>Teleostei</taxon>
        <taxon>Neoteleostei</taxon>
        <taxon>Acanthomorphata</taxon>
        <taxon>Zeiogadaria</taxon>
        <taxon>Gadariae</taxon>
        <taxon>Gadiformes</taxon>
        <taxon>Gadoidei</taxon>
        <taxon>Gadidae</taxon>
        <taxon>Gadus</taxon>
    </lineage>
</organism>
<proteinExistence type="inferred from homology"/>
<comment type="similarity">
    <text evidence="1">Belongs to the RGS7BP/RGS9BP family.</text>
</comment>
<reference evidence="3" key="1">
    <citation type="submission" date="2025-08" db="UniProtKB">
        <authorList>
            <consortium name="Ensembl"/>
        </authorList>
    </citation>
    <scope>IDENTIFICATION</scope>
</reference>
<dbReference type="PANTHER" id="PTHR21029">
    <property type="entry name" value="R-SEVEN BINDING PROTEIN (R7BP) HOMOLOG"/>
    <property type="match status" value="1"/>
</dbReference>
<dbReference type="OrthoDB" id="8062037at2759"/>
<evidence type="ECO:0000256" key="1">
    <source>
        <dbReference type="ARBA" id="ARBA00007457"/>
    </source>
</evidence>